<dbReference type="GO" id="GO:0030288">
    <property type="term" value="C:outer membrane-bounded periplasmic space"/>
    <property type="evidence" value="ECO:0007669"/>
    <property type="project" value="UniProtKB-ARBA"/>
</dbReference>
<dbReference type="Gene3D" id="3.40.190.10">
    <property type="entry name" value="Periplasmic binding protein-like II"/>
    <property type="match status" value="1"/>
</dbReference>
<evidence type="ECO:0000259" key="5">
    <source>
        <dbReference type="Pfam" id="PF00496"/>
    </source>
</evidence>
<proteinExistence type="inferred from homology"/>
<dbReference type="Pfam" id="PF00496">
    <property type="entry name" value="SBP_bac_5"/>
    <property type="match status" value="1"/>
</dbReference>
<dbReference type="EMBL" id="BMCT01000007">
    <property type="protein sequence ID" value="GGF77272.1"/>
    <property type="molecule type" value="Genomic_DNA"/>
</dbReference>
<sequence>MTSDSSFPLRFGPVSRRTFLGASGAAAATLLIGRSGQAFAAETPQKGGTLTMAIWPDPTALVCAFTTSDQVLLASSKMTEGLVAYGYDFKPQPRLATAWQLSPDGLTATFTLRQGVKWHDGKDFTSADVAFSFMQLLKPNHPRGRGTFANLTAVDTPDDHTAILRFSKPSPMAMNALSAFESPILPKHVYEQGDPLRNPANNAPIGTGPFKFVEWNRGSHITLERFDGYWAKEKPLLDRIVMRVINDASSRAAALETGEILLAGPNPVPYSELARFRSNAKFDVETRGEELLQHAQAIQVNLRNPALAKLEVRQAILQAVNRENLARAVWYQSGKPATSPIPYQAGDIRLANPPAYPFDPKKSEALLDAAGFPRGADKTRLKLRLDWVPLGEANLRAAEFIKQSLQRVGIEVSIRSSDLPTYLKAIYTDYDYDLNVFLYAPIFDPSMGLQRFYWSKAAKAGSPFVNASGYASPEMDKVLEAAGTEIDPDKRKALFHEFQKLAMTDLPILPLLDLDYTCIINKRVHDVMAMPEGIRGSFADVWLSA</sequence>
<dbReference type="InterPro" id="IPR039424">
    <property type="entry name" value="SBP_5"/>
</dbReference>
<dbReference type="Proteomes" id="UP000606044">
    <property type="component" value="Unassembled WGS sequence"/>
</dbReference>
<feature type="domain" description="Solute-binding protein family 5" evidence="5">
    <location>
        <begin position="90"/>
        <end position="456"/>
    </location>
</feature>
<dbReference type="GO" id="GO:0015833">
    <property type="term" value="P:peptide transport"/>
    <property type="evidence" value="ECO:0007669"/>
    <property type="project" value="TreeGrafter"/>
</dbReference>
<dbReference type="InterPro" id="IPR019546">
    <property type="entry name" value="TAT_signal_bac_arc"/>
</dbReference>
<dbReference type="PANTHER" id="PTHR30290">
    <property type="entry name" value="PERIPLASMIC BINDING COMPONENT OF ABC TRANSPORTER"/>
    <property type="match status" value="1"/>
</dbReference>
<dbReference type="CDD" id="cd08517">
    <property type="entry name" value="PBP2_NikA_DppA_OppA_like_13"/>
    <property type="match status" value="1"/>
</dbReference>
<comment type="caution">
    <text evidence="6">The sequence shown here is derived from an EMBL/GenBank/DDBJ whole genome shotgun (WGS) entry which is preliminary data.</text>
</comment>
<feature type="signal peptide" evidence="4">
    <location>
        <begin position="1"/>
        <end position="40"/>
    </location>
</feature>
<dbReference type="PANTHER" id="PTHR30290:SF38">
    <property type="entry name" value="D,D-DIPEPTIDE-BINDING PERIPLASMIC PROTEIN DDPA-RELATED"/>
    <property type="match status" value="1"/>
</dbReference>
<reference evidence="6" key="2">
    <citation type="submission" date="2020-09" db="EMBL/GenBank/DDBJ databases">
        <authorList>
            <person name="Sun Q."/>
            <person name="Sedlacek I."/>
        </authorList>
    </citation>
    <scope>NUCLEOTIDE SEQUENCE</scope>
    <source>
        <strain evidence="6">CCM 7897</strain>
    </source>
</reference>
<reference evidence="6" key="1">
    <citation type="journal article" date="2014" name="Int. J. Syst. Evol. Microbiol.">
        <title>Complete genome sequence of Corynebacterium casei LMG S-19264T (=DSM 44701T), isolated from a smear-ripened cheese.</title>
        <authorList>
            <consortium name="US DOE Joint Genome Institute (JGI-PGF)"/>
            <person name="Walter F."/>
            <person name="Albersmeier A."/>
            <person name="Kalinowski J."/>
            <person name="Ruckert C."/>
        </authorList>
    </citation>
    <scope>NUCLEOTIDE SEQUENCE</scope>
    <source>
        <strain evidence="6">CCM 7897</strain>
    </source>
</reference>
<evidence type="ECO:0000256" key="1">
    <source>
        <dbReference type="ARBA" id="ARBA00004418"/>
    </source>
</evidence>
<evidence type="ECO:0000256" key="2">
    <source>
        <dbReference type="ARBA" id="ARBA00005695"/>
    </source>
</evidence>
<dbReference type="RefSeq" id="WP_188582179.1">
    <property type="nucleotide sequence ID" value="NZ_BMCT01000007.1"/>
</dbReference>
<gene>
    <name evidence="6" type="ORF">GCM10007301_41520</name>
</gene>
<dbReference type="InterPro" id="IPR030678">
    <property type="entry name" value="Peptide/Ni-bd"/>
</dbReference>
<dbReference type="SUPFAM" id="SSF53850">
    <property type="entry name" value="Periplasmic binding protein-like II"/>
    <property type="match status" value="1"/>
</dbReference>
<dbReference type="AlphaFoldDB" id="A0A917FHP5"/>
<dbReference type="GO" id="GO:0043190">
    <property type="term" value="C:ATP-binding cassette (ABC) transporter complex"/>
    <property type="evidence" value="ECO:0007669"/>
    <property type="project" value="InterPro"/>
</dbReference>
<organism evidence="6 7">
    <name type="scientific">Azorhizobium oxalatiphilum</name>
    <dbReference type="NCBI Taxonomy" id="980631"/>
    <lineage>
        <taxon>Bacteria</taxon>
        <taxon>Pseudomonadati</taxon>
        <taxon>Pseudomonadota</taxon>
        <taxon>Alphaproteobacteria</taxon>
        <taxon>Hyphomicrobiales</taxon>
        <taxon>Xanthobacteraceae</taxon>
        <taxon>Azorhizobium</taxon>
    </lineage>
</organism>
<evidence type="ECO:0000313" key="7">
    <source>
        <dbReference type="Proteomes" id="UP000606044"/>
    </source>
</evidence>
<evidence type="ECO:0000313" key="6">
    <source>
        <dbReference type="EMBL" id="GGF77272.1"/>
    </source>
</evidence>
<dbReference type="PIRSF" id="PIRSF002741">
    <property type="entry name" value="MppA"/>
    <property type="match status" value="1"/>
</dbReference>
<keyword evidence="7" id="KW-1185">Reference proteome</keyword>
<evidence type="ECO:0000256" key="4">
    <source>
        <dbReference type="SAM" id="SignalP"/>
    </source>
</evidence>
<dbReference type="PROSITE" id="PS51318">
    <property type="entry name" value="TAT"/>
    <property type="match status" value="1"/>
</dbReference>
<dbReference type="InterPro" id="IPR000914">
    <property type="entry name" value="SBP_5_dom"/>
</dbReference>
<protein>
    <submittedName>
        <fullName evidence="6">Peptide ABC transporter substrate-binding protein</fullName>
    </submittedName>
</protein>
<name>A0A917FHP5_9HYPH</name>
<dbReference type="GO" id="GO:1904680">
    <property type="term" value="F:peptide transmembrane transporter activity"/>
    <property type="evidence" value="ECO:0007669"/>
    <property type="project" value="TreeGrafter"/>
</dbReference>
<comment type="similarity">
    <text evidence="2">Belongs to the bacterial solute-binding protein 5 family.</text>
</comment>
<comment type="subcellular location">
    <subcellularLocation>
        <location evidence="1">Periplasm</location>
    </subcellularLocation>
</comment>
<dbReference type="Gene3D" id="3.90.76.10">
    <property type="entry name" value="Dipeptide-binding Protein, Domain 1"/>
    <property type="match status" value="1"/>
</dbReference>
<dbReference type="Gene3D" id="3.10.105.10">
    <property type="entry name" value="Dipeptide-binding Protein, Domain 3"/>
    <property type="match status" value="1"/>
</dbReference>
<keyword evidence="3 4" id="KW-0732">Signal</keyword>
<dbReference type="NCBIfam" id="TIGR01409">
    <property type="entry name" value="TAT_signal_seq"/>
    <property type="match status" value="1"/>
</dbReference>
<accession>A0A917FHP5</accession>
<dbReference type="InterPro" id="IPR006311">
    <property type="entry name" value="TAT_signal"/>
</dbReference>
<feature type="chain" id="PRO_5037985125" evidence="4">
    <location>
        <begin position="41"/>
        <end position="545"/>
    </location>
</feature>
<evidence type="ECO:0000256" key="3">
    <source>
        <dbReference type="ARBA" id="ARBA00022729"/>
    </source>
</evidence>